<accession>A0AAE2CXU0</accession>
<dbReference type="AlphaFoldDB" id="A0AAE2CXU0"/>
<keyword evidence="3" id="KW-1185">Reference proteome</keyword>
<evidence type="ECO:0000256" key="1">
    <source>
        <dbReference type="SAM" id="MobiDB-lite"/>
    </source>
</evidence>
<evidence type="ECO:0000313" key="2">
    <source>
        <dbReference type="EMBL" id="KAK4438542.1"/>
    </source>
</evidence>
<name>A0AAE2CXU0_9LAMI</name>
<evidence type="ECO:0000313" key="3">
    <source>
        <dbReference type="Proteomes" id="UP001293254"/>
    </source>
</evidence>
<dbReference type="EMBL" id="JACGWO010000001">
    <property type="protein sequence ID" value="KAK4438542.1"/>
    <property type="molecule type" value="Genomic_DNA"/>
</dbReference>
<proteinExistence type="predicted"/>
<feature type="compositionally biased region" description="Acidic residues" evidence="1">
    <location>
        <begin position="70"/>
        <end position="89"/>
    </location>
</feature>
<reference evidence="2" key="2">
    <citation type="journal article" date="2024" name="Plant">
        <title>Genomic evolution and insights into agronomic trait innovations of Sesamum species.</title>
        <authorList>
            <person name="Miao H."/>
            <person name="Wang L."/>
            <person name="Qu L."/>
            <person name="Liu H."/>
            <person name="Sun Y."/>
            <person name="Le M."/>
            <person name="Wang Q."/>
            <person name="Wei S."/>
            <person name="Zheng Y."/>
            <person name="Lin W."/>
            <person name="Duan Y."/>
            <person name="Cao H."/>
            <person name="Xiong S."/>
            <person name="Wang X."/>
            <person name="Wei L."/>
            <person name="Li C."/>
            <person name="Ma Q."/>
            <person name="Ju M."/>
            <person name="Zhao R."/>
            <person name="Li G."/>
            <person name="Mu C."/>
            <person name="Tian Q."/>
            <person name="Mei H."/>
            <person name="Zhang T."/>
            <person name="Gao T."/>
            <person name="Zhang H."/>
        </authorList>
    </citation>
    <scope>NUCLEOTIDE SEQUENCE</scope>
    <source>
        <strain evidence="2">3651</strain>
    </source>
</reference>
<protein>
    <submittedName>
        <fullName evidence="2">Uncharacterized protein</fullName>
    </submittedName>
</protein>
<organism evidence="2 3">
    <name type="scientific">Sesamum alatum</name>
    <dbReference type="NCBI Taxonomy" id="300844"/>
    <lineage>
        <taxon>Eukaryota</taxon>
        <taxon>Viridiplantae</taxon>
        <taxon>Streptophyta</taxon>
        <taxon>Embryophyta</taxon>
        <taxon>Tracheophyta</taxon>
        <taxon>Spermatophyta</taxon>
        <taxon>Magnoliopsida</taxon>
        <taxon>eudicotyledons</taxon>
        <taxon>Gunneridae</taxon>
        <taxon>Pentapetalae</taxon>
        <taxon>asterids</taxon>
        <taxon>lamiids</taxon>
        <taxon>Lamiales</taxon>
        <taxon>Pedaliaceae</taxon>
        <taxon>Sesamum</taxon>
    </lineage>
</organism>
<dbReference type="Proteomes" id="UP001293254">
    <property type="component" value="Unassembled WGS sequence"/>
</dbReference>
<reference evidence="2" key="1">
    <citation type="submission" date="2020-06" db="EMBL/GenBank/DDBJ databases">
        <authorList>
            <person name="Li T."/>
            <person name="Hu X."/>
            <person name="Zhang T."/>
            <person name="Song X."/>
            <person name="Zhang H."/>
            <person name="Dai N."/>
            <person name="Sheng W."/>
            <person name="Hou X."/>
            <person name="Wei L."/>
        </authorList>
    </citation>
    <scope>NUCLEOTIDE SEQUENCE</scope>
    <source>
        <strain evidence="2">3651</strain>
        <tissue evidence="2">Leaf</tissue>
    </source>
</reference>
<feature type="compositionally biased region" description="Gly residues" evidence="1">
    <location>
        <begin position="29"/>
        <end position="49"/>
    </location>
</feature>
<gene>
    <name evidence="2" type="ORF">Salat_0188600</name>
</gene>
<sequence length="138" mass="13994">MVMRRHVRHVGLPPPCYLADGSEGRDEGGAGNVDGGGGNAGVEGGAGDEGGTEDNVGAEVGAGGNTGAEGDVEGDDISGDELIDSDYEMGEGNNVETLPTETELRENVEGPTNPTILPPMNEGLNQEDGLDDAVITQD</sequence>
<comment type="caution">
    <text evidence="2">The sequence shown here is derived from an EMBL/GenBank/DDBJ whole genome shotgun (WGS) entry which is preliminary data.</text>
</comment>
<feature type="region of interest" description="Disordered" evidence="1">
    <location>
        <begin position="1"/>
        <end position="138"/>
    </location>
</feature>